<keyword evidence="6 12" id="KW-0328">Glycosyltransferase</keyword>
<dbReference type="RefSeq" id="XP_033596486.1">
    <property type="nucleotide sequence ID" value="XM_033747597.1"/>
</dbReference>
<dbReference type="PANTHER" id="PTHR12468:SF2">
    <property type="entry name" value="GPI MANNOSYLTRANSFERASE 2"/>
    <property type="match status" value="1"/>
</dbReference>
<comment type="function">
    <text evidence="12">Mannosyltransferase involved in glycosylphosphatidylinositol-anchor biosynthesis.</text>
</comment>
<keyword evidence="9 12" id="KW-0256">Endoplasmic reticulum</keyword>
<evidence type="ECO:0000256" key="12">
    <source>
        <dbReference type="RuleBase" id="RU363112"/>
    </source>
</evidence>
<dbReference type="GO" id="GO:0031501">
    <property type="term" value="C:mannosyltransferase complex"/>
    <property type="evidence" value="ECO:0007669"/>
    <property type="project" value="TreeGrafter"/>
</dbReference>
<dbReference type="EMBL" id="ML996582">
    <property type="protein sequence ID" value="KAF2754035.1"/>
    <property type="molecule type" value="Genomic_DNA"/>
</dbReference>
<dbReference type="GO" id="GO:0000009">
    <property type="term" value="F:alpha-1,6-mannosyltransferase activity"/>
    <property type="evidence" value="ECO:0007669"/>
    <property type="project" value="InterPro"/>
</dbReference>
<dbReference type="GO" id="GO:0006506">
    <property type="term" value="P:GPI anchor biosynthetic process"/>
    <property type="evidence" value="ECO:0007669"/>
    <property type="project" value="UniProtKB-UniPathway"/>
</dbReference>
<feature type="transmembrane region" description="Helical" evidence="12">
    <location>
        <begin position="258"/>
        <end position="277"/>
    </location>
</feature>
<name>A0A6A6VV40_9PEZI</name>
<keyword evidence="11 12" id="KW-0472">Membrane</keyword>
<evidence type="ECO:0000256" key="7">
    <source>
        <dbReference type="ARBA" id="ARBA00022679"/>
    </source>
</evidence>
<evidence type="ECO:0000256" key="8">
    <source>
        <dbReference type="ARBA" id="ARBA00022692"/>
    </source>
</evidence>
<feature type="transmembrane region" description="Helical" evidence="12">
    <location>
        <begin position="318"/>
        <end position="338"/>
    </location>
</feature>
<keyword evidence="5 12" id="KW-0337">GPI-anchor biosynthesis</keyword>
<evidence type="ECO:0000256" key="3">
    <source>
        <dbReference type="ARBA" id="ARBA00008698"/>
    </source>
</evidence>
<comment type="similarity">
    <text evidence="3 12">Belongs to the PIGV family.</text>
</comment>
<evidence type="ECO:0000256" key="6">
    <source>
        <dbReference type="ARBA" id="ARBA00022676"/>
    </source>
</evidence>
<dbReference type="Proteomes" id="UP000799437">
    <property type="component" value="Unassembled WGS sequence"/>
</dbReference>
<dbReference type="EC" id="2.4.1.-" evidence="12"/>
<evidence type="ECO:0000256" key="1">
    <source>
        <dbReference type="ARBA" id="ARBA00004477"/>
    </source>
</evidence>
<evidence type="ECO:0000313" key="14">
    <source>
        <dbReference type="Proteomes" id="UP000799437"/>
    </source>
</evidence>
<evidence type="ECO:0000256" key="10">
    <source>
        <dbReference type="ARBA" id="ARBA00022989"/>
    </source>
</evidence>
<dbReference type="GO" id="GO:0005789">
    <property type="term" value="C:endoplasmic reticulum membrane"/>
    <property type="evidence" value="ECO:0007669"/>
    <property type="project" value="UniProtKB-SubCell"/>
</dbReference>
<dbReference type="OrthoDB" id="10252502at2759"/>
<comment type="caution">
    <text evidence="12">Lacks conserved residue(s) required for the propagation of feature annotation.</text>
</comment>
<dbReference type="Pfam" id="PF04188">
    <property type="entry name" value="Mannosyl_trans2"/>
    <property type="match status" value="1"/>
</dbReference>
<evidence type="ECO:0000256" key="9">
    <source>
        <dbReference type="ARBA" id="ARBA00022824"/>
    </source>
</evidence>
<evidence type="ECO:0000313" key="13">
    <source>
        <dbReference type="EMBL" id="KAF2754035.1"/>
    </source>
</evidence>
<keyword evidence="10 12" id="KW-1133">Transmembrane helix</keyword>
<evidence type="ECO:0000256" key="11">
    <source>
        <dbReference type="ARBA" id="ARBA00023136"/>
    </source>
</evidence>
<reference evidence="13" key="1">
    <citation type="journal article" date="2020" name="Stud. Mycol.">
        <title>101 Dothideomycetes genomes: a test case for predicting lifestyles and emergence of pathogens.</title>
        <authorList>
            <person name="Haridas S."/>
            <person name="Albert R."/>
            <person name="Binder M."/>
            <person name="Bloem J."/>
            <person name="Labutti K."/>
            <person name="Salamov A."/>
            <person name="Andreopoulos B."/>
            <person name="Baker S."/>
            <person name="Barry K."/>
            <person name="Bills G."/>
            <person name="Bluhm B."/>
            <person name="Cannon C."/>
            <person name="Castanera R."/>
            <person name="Culley D."/>
            <person name="Daum C."/>
            <person name="Ezra D."/>
            <person name="Gonzalez J."/>
            <person name="Henrissat B."/>
            <person name="Kuo A."/>
            <person name="Liang C."/>
            <person name="Lipzen A."/>
            <person name="Lutzoni F."/>
            <person name="Magnuson J."/>
            <person name="Mondo S."/>
            <person name="Nolan M."/>
            <person name="Ohm R."/>
            <person name="Pangilinan J."/>
            <person name="Park H.-J."/>
            <person name="Ramirez L."/>
            <person name="Alfaro M."/>
            <person name="Sun H."/>
            <person name="Tritt A."/>
            <person name="Yoshinaga Y."/>
            <person name="Zwiers L.-H."/>
            <person name="Turgeon B."/>
            <person name="Goodwin S."/>
            <person name="Spatafora J."/>
            <person name="Crous P."/>
            <person name="Grigoriev I."/>
        </authorList>
    </citation>
    <scope>NUCLEOTIDE SEQUENCE</scope>
    <source>
        <strain evidence="13">CBS 121739</strain>
    </source>
</reference>
<proteinExistence type="inferred from homology"/>
<dbReference type="InterPro" id="IPR007315">
    <property type="entry name" value="PIG-V/Gpi18"/>
</dbReference>
<protein>
    <recommendedName>
        <fullName evidence="4 12">GPI mannosyltransferase 2</fullName>
        <ecNumber evidence="12">2.4.1.-</ecNumber>
    </recommendedName>
</protein>
<feature type="transmembrane region" description="Helical" evidence="12">
    <location>
        <begin position="403"/>
        <end position="419"/>
    </location>
</feature>
<comment type="pathway">
    <text evidence="2 12">Glycolipid biosynthesis; glycosylphosphatidylinositol-anchor biosynthesis.</text>
</comment>
<feature type="transmembrane region" description="Helical" evidence="12">
    <location>
        <begin position="116"/>
        <end position="139"/>
    </location>
</feature>
<dbReference type="PANTHER" id="PTHR12468">
    <property type="entry name" value="GPI MANNOSYLTRANSFERASE 2"/>
    <property type="match status" value="1"/>
</dbReference>
<keyword evidence="14" id="KW-1185">Reference proteome</keyword>
<feature type="transmembrane region" description="Helical" evidence="12">
    <location>
        <begin position="20"/>
        <end position="41"/>
    </location>
</feature>
<feature type="transmembrane region" description="Helical" evidence="12">
    <location>
        <begin position="370"/>
        <end position="391"/>
    </location>
</feature>
<dbReference type="GeneID" id="54488651"/>
<dbReference type="AlphaFoldDB" id="A0A6A6VV40"/>
<accession>A0A6A6VV40</accession>
<organism evidence="13 14">
    <name type="scientific">Pseudovirgaria hyperparasitica</name>
    <dbReference type="NCBI Taxonomy" id="470096"/>
    <lineage>
        <taxon>Eukaryota</taxon>
        <taxon>Fungi</taxon>
        <taxon>Dikarya</taxon>
        <taxon>Ascomycota</taxon>
        <taxon>Pezizomycotina</taxon>
        <taxon>Dothideomycetes</taxon>
        <taxon>Dothideomycetes incertae sedis</taxon>
        <taxon>Acrospermales</taxon>
        <taxon>Acrospermaceae</taxon>
        <taxon>Pseudovirgaria</taxon>
    </lineage>
</organism>
<keyword evidence="8 12" id="KW-0812">Transmembrane</keyword>
<dbReference type="GO" id="GO:0004376">
    <property type="term" value="F:GPI mannosyltransferase activity"/>
    <property type="evidence" value="ECO:0007669"/>
    <property type="project" value="InterPro"/>
</dbReference>
<dbReference type="UniPathway" id="UPA00196"/>
<sequence length="453" mass="50864">MLRWSPFISPLRNPIRSLGLVFIIWKTLLLLIALVSPGAGYDTSTAILLSSSQHHQSPVDRLVQNLVRWDAFYYVKVAERDYLWEQEWAFSWGLTRVIGAIARTLGGHQPPSIQTVALVGICVAHISHFLAVLALYDLTRHVTRSHESDRLAFVTATLHIFSPAGLFLSSPYSEPVFALLNITGNLCYVLSMRSAPGQGLSPHETDVWILAAGLCFGAACTVRGNGLLSGLTLAYHTIMILRDAVTQGLTPSHVRRMTSGILAGFLTGMGAVIPQFIAYRHYCQTRHEGVLRPWCTKLLPSIYSWVQQYYWNNGFLRYWKLSNVPLFIIAAPVMYLLLQWDLRPYLRNRRSPNTRMSTTQRAESLVMKKCLICLMIPQVTLALLALTNFHIQIITRLASGYPLWYMAVAMWLISSPNVVEKKRPSVSASLVVRFMVVYAMVQGALFANFLPPA</sequence>
<evidence type="ECO:0000256" key="4">
    <source>
        <dbReference type="ARBA" id="ARBA00013795"/>
    </source>
</evidence>
<evidence type="ECO:0000256" key="5">
    <source>
        <dbReference type="ARBA" id="ARBA00022502"/>
    </source>
</evidence>
<feature type="transmembrane region" description="Helical" evidence="12">
    <location>
        <begin position="431"/>
        <end position="450"/>
    </location>
</feature>
<evidence type="ECO:0000256" key="2">
    <source>
        <dbReference type="ARBA" id="ARBA00004687"/>
    </source>
</evidence>
<comment type="subcellular location">
    <subcellularLocation>
        <location evidence="1 12">Endoplasmic reticulum membrane</location>
        <topology evidence="1 12">Multi-pass membrane protein</topology>
    </subcellularLocation>
</comment>
<keyword evidence="7 12" id="KW-0808">Transferase</keyword>
<gene>
    <name evidence="13" type="ORF">EJ05DRAFT_504632</name>
</gene>